<dbReference type="PANTHER" id="PTHR32419:SF6">
    <property type="entry name" value="GLUTATHIONE S-TRANSFERASE OMEGA-LIKE 1-RELATED"/>
    <property type="match status" value="1"/>
</dbReference>
<sequence length="306" mass="34654">MSESTQAAACAWQPAAKKKNNYNKRFSTGELPVEPNRYTLVWGPFCPWATPVSMLIDLLGLNTVIGKSPVFPLRHSGVDNDWFFGKKDSDEDPILKTNRLSNLCRNADPTFNDRAAVPTLVDIKSGKAVNNDSGILLTELATTWKAYETADAPDVFPEDKQAEILGYDQKIIDNLSNVINTIGDVTSQSEYDKLSTQFFDQLSEFDTLLAHRDFLLGDSVTISDLLLFARLIRFDLVFYFQNKLNQQRLEDFPNLWRYAKQCYALPAFKNNTDFTAIKQHFIQGSIDVHDFAHVLPAGPDTRKWTE</sequence>
<dbReference type="SUPFAM" id="SSF47616">
    <property type="entry name" value="GST C-terminal domain-like"/>
    <property type="match status" value="1"/>
</dbReference>
<reference evidence="2 3" key="1">
    <citation type="submission" date="2015-02" db="EMBL/GenBank/DDBJ databases">
        <title>Draft genome sequence of Lactobacillus collinoides CUPV2371 isolated from a natural cider, the first genome sequence of a strain of this species.</title>
        <authorList>
            <person name="Puertas A.I."/>
            <person name="Spano G."/>
            <person name="Capozzi V."/>
            <person name="Lamontanara A."/>
            <person name="Orru L."/>
            <person name="Duenas M.T."/>
        </authorList>
    </citation>
    <scope>NUCLEOTIDE SEQUENCE [LARGE SCALE GENOMIC DNA]</scope>
    <source>
        <strain evidence="2 3">237</strain>
    </source>
</reference>
<dbReference type="Pfam" id="PF13410">
    <property type="entry name" value="GST_C_2"/>
    <property type="match status" value="1"/>
</dbReference>
<name>A0A161XQI4_SECCO</name>
<protein>
    <submittedName>
        <fullName evidence="2">Glutathione S-transferase</fullName>
    </submittedName>
</protein>
<dbReference type="InterPro" id="IPR010987">
    <property type="entry name" value="Glutathione-S-Trfase_C-like"/>
</dbReference>
<proteinExistence type="predicted"/>
<evidence type="ECO:0000313" key="3">
    <source>
        <dbReference type="Proteomes" id="UP000076480"/>
    </source>
</evidence>
<feature type="domain" description="GST C-terminal" evidence="1">
    <location>
        <begin position="154"/>
        <end position="281"/>
    </location>
</feature>
<evidence type="ECO:0000313" key="2">
    <source>
        <dbReference type="EMBL" id="KZL35537.1"/>
    </source>
</evidence>
<dbReference type="InterPro" id="IPR036282">
    <property type="entry name" value="Glutathione-S-Trfase_C_sf"/>
</dbReference>
<dbReference type="Proteomes" id="UP000076480">
    <property type="component" value="Unassembled WGS sequence"/>
</dbReference>
<dbReference type="PATRIC" id="fig|33960.6.peg.546"/>
<dbReference type="PROSITE" id="PS50405">
    <property type="entry name" value="GST_CTER"/>
    <property type="match status" value="1"/>
</dbReference>
<dbReference type="GO" id="GO:0005737">
    <property type="term" value="C:cytoplasm"/>
    <property type="evidence" value="ECO:0007669"/>
    <property type="project" value="TreeGrafter"/>
</dbReference>
<dbReference type="Gene3D" id="3.40.30.10">
    <property type="entry name" value="Glutaredoxin"/>
    <property type="match status" value="1"/>
</dbReference>
<dbReference type="OrthoDB" id="9769158at2"/>
<organism evidence="2 3">
    <name type="scientific">Secundilactobacillus collinoides</name>
    <name type="common">Lactobacillus collinoides</name>
    <dbReference type="NCBI Taxonomy" id="33960"/>
    <lineage>
        <taxon>Bacteria</taxon>
        <taxon>Bacillati</taxon>
        <taxon>Bacillota</taxon>
        <taxon>Bacilli</taxon>
        <taxon>Lactobacillales</taxon>
        <taxon>Lactobacillaceae</taxon>
        <taxon>Secundilactobacillus</taxon>
    </lineage>
</organism>
<keyword evidence="2" id="KW-0808">Transferase</keyword>
<comment type="caution">
    <text evidence="2">The sequence shown here is derived from an EMBL/GenBank/DDBJ whole genome shotgun (WGS) entry which is preliminary data.</text>
</comment>
<dbReference type="EMBL" id="JYDC01000125">
    <property type="protein sequence ID" value="KZL35537.1"/>
    <property type="molecule type" value="Genomic_DNA"/>
</dbReference>
<dbReference type="GO" id="GO:0004364">
    <property type="term" value="F:glutathione transferase activity"/>
    <property type="evidence" value="ECO:0007669"/>
    <property type="project" value="InterPro"/>
</dbReference>
<accession>A0A161XQI4</accession>
<dbReference type="RefSeq" id="WP_063285825.1">
    <property type="nucleotide sequence ID" value="NZ_JYDC01000125.1"/>
</dbReference>
<evidence type="ECO:0000259" key="1">
    <source>
        <dbReference type="PROSITE" id="PS50405"/>
    </source>
</evidence>
<dbReference type="Gene3D" id="1.20.1050.10">
    <property type="match status" value="1"/>
</dbReference>
<gene>
    <name evidence="2" type="ORF">TY91_16640</name>
</gene>
<dbReference type="InterPro" id="IPR016639">
    <property type="entry name" value="GST_Omega/GSH"/>
</dbReference>
<dbReference type="AlphaFoldDB" id="A0A161XQI4"/>
<dbReference type="PANTHER" id="PTHR32419">
    <property type="entry name" value="GLUTATHIONYL-HYDROQUINONE REDUCTASE"/>
    <property type="match status" value="1"/>
</dbReference>
<keyword evidence="3" id="KW-1185">Reference proteome</keyword>